<dbReference type="Proteomes" id="UP001172457">
    <property type="component" value="Chromosome 3"/>
</dbReference>
<comment type="caution">
    <text evidence="1">The sequence shown here is derived from an EMBL/GenBank/DDBJ whole genome shotgun (WGS) entry which is preliminary data.</text>
</comment>
<reference evidence="1" key="1">
    <citation type="submission" date="2023-03" db="EMBL/GenBank/DDBJ databases">
        <title>Chromosome-scale reference genome and RAD-based genetic map of yellow starthistle (Centaurea solstitialis) reveal putative structural variation and QTLs associated with invader traits.</title>
        <authorList>
            <person name="Reatini B."/>
            <person name="Cang F.A."/>
            <person name="Jiang Q."/>
            <person name="Mckibben M.T.W."/>
            <person name="Barker M.S."/>
            <person name="Rieseberg L.H."/>
            <person name="Dlugosch K.M."/>
        </authorList>
    </citation>
    <scope>NUCLEOTIDE SEQUENCE</scope>
    <source>
        <strain evidence="1">CAN-66</strain>
        <tissue evidence="1">Leaf</tissue>
    </source>
</reference>
<protein>
    <submittedName>
        <fullName evidence="1">Uncharacterized protein</fullName>
    </submittedName>
</protein>
<proteinExistence type="predicted"/>
<dbReference type="AlphaFoldDB" id="A0AA38WD54"/>
<gene>
    <name evidence="1" type="ORF">OSB04_011646</name>
</gene>
<sequence length="69" mass="7904">MFGIGSLDGNPDLFFRCACFCNPWFPTVPTKERAKERFLMMQFASIQSERTLEEKLSNPIGRNEEAEGN</sequence>
<keyword evidence="2" id="KW-1185">Reference proteome</keyword>
<accession>A0AA38WD54</accession>
<evidence type="ECO:0000313" key="2">
    <source>
        <dbReference type="Proteomes" id="UP001172457"/>
    </source>
</evidence>
<name>A0AA38WD54_9ASTR</name>
<evidence type="ECO:0000313" key="1">
    <source>
        <dbReference type="EMBL" id="KAJ9557032.1"/>
    </source>
</evidence>
<dbReference type="EMBL" id="JARYMX010000003">
    <property type="protein sequence ID" value="KAJ9557032.1"/>
    <property type="molecule type" value="Genomic_DNA"/>
</dbReference>
<organism evidence="1 2">
    <name type="scientific">Centaurea solstitialis</name>
    <name type="common">yellow star-thistle</name>
    <dbReference type="NCBI Taxonomy" id="347529"/>
    <lineage>
        <taxon>Eukaryota</taxon>
        <taxon>Viridiplantae</taxon>
        <taxon>Streptophyta</taxon>
        <taxon>Embryophyta</taxon>
        <taxon>Tracheophyta</taxon>
        <taxon>Spermatophyta</taxon>
        <taxon>Magnoliopsida</taxon>
        <taxon>eudicotyledons</taxon>
        <taxon>Gunneridae</taxon>
        <taxon>Pentapetalae</taxon>
        <taxon>asterids</taxon>
        <taxon>campanulids</taxon>
        <taxon>Asterales</taxon>
        <taxon>Asteraceae</taxon>
        <taxon>Carduoideae</taxon>
        <taxon>Cardueae</taxon>
        <taxon>Centaureinae</taxon>
        <taxon>Centaurea</taxon>
    </lineage>
</organism>